<dbReference type="PROSITE" id="PS50297">
    <property type="entry name" value="ANK_REP_REGION"/>
    <property type="match status" value="2"/>
</dbReference>
<feature type="repeat" description="ANK" evidence="3">
    <location>
        <begin position="252"/>
        <end position="284"/>
    </location>
</feature>
<feature type="transmembrane region" description="Helical" evidence="4">
    <location>
        <begin position="6"/>
        <end position="23"/>
    </location>
</feature>
<keyword evidence="2 3" id="KW-0040">ANK repeat</keyword>
<dbReference type="Proteomes" id="UP001178288">
    <property type="component" value="Chromosome"/>
</dbReference>
<dbReference type="PROSITE" id="PS50088">
    <property type="entry name" value="ANK_REPEAT"/>
    <property type="match status" value="3"/>
</dbReference>
<keyword evidence="1" id="KW-0677">Repeat</keyword>
<dbReference type="InterPro" id="IPR036770">
    <property type="entry name" value="Ankyrin_rpt-contain_sf"/>
</dbReference>
<dbReference type="Gene3D" id="1.25.40.20">
    <property type="entry name" value="Ankyrin repeat-containing domain"/>
    <property type="match status" value="3"/>
</dbReference>
<evidence type="ECO:0000256" key="4">
    <source>
        <dbReference type="SAM" id="Phobius"/>
    </source>
</evidence>
<evidence type="ECO:0000313" key="6">
    <source>
        <dbReference type="Proteomes" id="UP001178288"/>
    </source>
</evidence>
<proteinExistence type="predicted"/>
<dbReference type="InterPro" id="IPR002110">
    <property type="entry name" value="Ankyrin_rpt"/>
</dbReference>
<organism evidence="5 6">
    <name type="scientific">Neobacillus novalis</name>
    <dbReference type="NCBI Taxonomy" id="220687"/>
    <lineage>
        <taxon>Bacteria</taxon>
        <taxon>Bacillati</taxon>
        <taxon>Bacillota</taxon>
        <taxon>Bacilli</taxon>
        <taxon>Bacillales</taxon>
        <taxon>Bacillaceae</taxon>
        <taxon>Neobacillus</taxon>
    </lineage>
</organism>
<sequence length="306" mass="34126">MKKTKWLVLIGIILVIVFAILLINKAGWFQGKSEEEKQNDIISAIDNNDTNKINKFIKNKYPLNFISNEGFTPFETALNDRSLESAILLLENGAKINDKSSTPLFVQIVANMYDYQVSEEGPEYQKELNSYKTLLKIASKNKLNNINATNELGNTTLHIAALKGHPEIIKYIIGLGSEPTGRNKAKETPLLIAAKAGNLEAVQLLYQYHNENLDKDNEGNNIFYSAAMNGRKDIVDNLLLESKEGLNDKNAVGKTALIIAAEYGYTDIVKMLLNNGADPSLKSSEGKTALEYALHWNHEEIIKLLK</sequence>
<dbReference type="KEGG" id="nnv:QNH39_19870"/>
<accession>A0AA95MJU3</accession>
<feature type="repeat" description="ANK" evidence="3">
    <location>
        <begin position="152"/>
        <end position="184"/>
    </location>
</feature>
<name>A0AA95MJU3_9BACI</name>
<dbReference type="SMART" id="SM00248">
    <property type="entry name" value="ANK"/>
    <property type="match status" value="5"/>
</dbReference>
<reference evidence="5" key="1">
    <citation type="submission" date="2023-05" db="EMBL/GenBank/DDBJ databases">
        <title>Comparative genomics of Bacillaceae isolates and their secondary metabolite potential.</title>
        <authorList>
            <person name="Song L."/>
            <person name="Nielsen L.J."/>
            <person name="Mohite O."/>
            <person name="Xu X."/>
            <person name="Weber T."/>
            <person name="Kovacs A.T."/>
        </authorList>
    </citation>
    <scope>NUCLEOTIDE SEQUENCE</scope>
    <source>
        <strain evidence="5">XLM17</strain>
    </source>
</reference>
<evidence type="ECO:0000256" key="2">
    <source>
        <dbReference type="ARBA" id="ARBA00023043"/>
    </source>
</evidence>
<keyword evidence="4" id="KW-1133">Transmembrane helix</keyword>
<dbReference type="PANTHER" id="PTHR24171:SF9">
    <property type="entry name" value="ANKYRIN REPEAT DOMAIN-CONTAINING PROTEIN 39"/>
    <property type="match status" value="1"/>
</dbReference>
<evidence type="ECO:0000256" key="1">
    <source>
        <dbReference type="ARBA" id="ARBA00022737"/>
    </source>
</evidence>
<dbReference type="Pfam" id="PF12796">
    <property type="entry name" value="Ank_2"/>
    <property type="match status" value="1"/>
</dbReference>
<keyword evidence="4" id="KW-0812">Transmembrane</keyword>
<dbReference type="RefSeq" id="WP_066090544.1">
    <property type="nucleotide sequence ID" value="NZ_CP126114.1"/>
</dbReference>
<dbReference type="SUPFAM" id="SSF48403">
    <property type="entry name" value="Ankyrin repeat"/>
    <property type="match status" value="1"/>
</dbReference>
<keyword evidence="4" id="KW-0472">Membrane</keyword>
<protein>
    <submittedName>
        <fullName evidence="5">Ankyrin repeat domain-containing protein</fullName>
    </submittedName>
</protein>
<gene>
    <name evidence="5" type="ORF">QNH39_19870</name>
</gene>
<dbReference type="PRINTS" id="PR01415">
    <property type="entry name" value="ANKYRIN"/>
</dbReference>
<dbReference type="AlphaFoldDB" id="A0AA95MJU3"/>
<dbReference type="EMBL" id="CP126114">
    <property type="protein sequence ID" value="WHY84890.1"/>
    <property type="molecule type" value="Genomic_DNA"/>
</dbReference>
<evidence type="ECO:0000313" key="5">
    <source>
        <dbReference type="EMBL" id="WHY84890.1"/>
    </source>
</evidence>
<feature type="repeat" description="ANK" evidence="3">
    <location>
        <begin position="69"/>
        <end position="101"/>
    </location>
</feature>
<dbReference type="PANTHER" id="PTHR24171">
    <property type="entry name" value="ANKYRIN REPEAT DOMAIN-CONTAINING PROTEIN 39-RELATED"/>
    <property type="match status" value="1"/>
</dbReference>
<keyword evidence="6" id="KW-1185">Reference proteome</keyword>
<dbReference type="Pfam" id="PF13857">
    <property type="entry name" value="Ank_5"/>
    <property type="match status" value="1"/>
</dbReference>
<evidence type="ECO:0000256" key="3">
    <source>
        <dbReference type="PROSITE-ProRule" id="PRU00023"/>
    </source>
</evidence>